<dbReference type="EnsemblMetazoa" id="AATE006470-RA">
    <property type="protein sequence ID" value="AATE006470-PA.1"/>
    <property type="gene ID" value="AATE006470"/>
</dbReference>
<name>A0A182IVU8_ANOAO</name>
<sequence>LIRSFKVPHIPHHTARRMEQIVLFIVWFSVIFTSVRVASFSTPSDIISGKEFLTLIMTPTNINSQSVRSSATTQHHHHQQQHSSFRGLRKFRHFFYKQREHGDSILPIEALFSSHEDMSLSSTHFYGNRKDQRQQQTLERYPQRPSAIIGSATVNTTLNSLAQPGTLQTNIDNGSDRTTLSFAELTGTTLATKTAESITKLISFGDDETFSTTEMPLEENTDVSERKEMPSVNFTEVSIGDQPLKPELVAQLLQSNVRDAKTSKAIKTQDEYNQAMLPVPTSNSHHSKLSMEELDPTVSKQKNDSVETESVVVPKLVANNYKESQSPLPGFSQQRYRMERKQDTKGTFQALIYPEGIESLKRPSSVSNRYIDQTAPTSKSWRDISDEYLPNRKRSSPNSHASTAVDINATDSMTSPLEVEPLTSMLQDMYSEPARFYSEPAQYYSEPAKMYSEPAKIYGESEKMYSQPARVYSEPAKVYSEPAKVYSEPAKVYSEPAKIYSQPSSYWQTAYSMTDSTTTKTTAAPVNPGTYVSSPGVLHTSTLAPESQQLVSVGSEQHQRQRLVFNELDKIPYDQLNAPTVGSDSDTIHNAIGKFVPKQSHTTDSGEEQATQKLAEALDPTGEASRYDAINQDDQQTAAVVQTLTPVAGSGDDSKVGYVVEGRNYRKYRVEEKTPDGFIVGEYGVLSHNDGNLRGVRYTADSDINPRLIYDALLKFLSL</sequence>
<feature type="region of interest" description="Disordered" evidence="1">
    <location>
        <begin position="65"/>
        <end position="85"/>
    </location>
</feature>
<dbReference type="Gene3D" id="6.10.250.1010">
    <property type="match status" value="1"/>
</dbReference>
<evidence type="ECO:0000256" key="1">
    <source>
        <dbReference type="SAM" id="MobiDB-lite"/>
    </source>
</evidence>
<protein>
    <submittedName>
        <fullName evidence="3">Uncharacterized protein</fullName>
    </submittedName>
</protein>
<keyword evidence="2" id="KW-1133">Transmembrane helix</keyword>
<dbReference type="AlphaFoldDB" id="A0A182IVU8"/>
<feature type="region of interest" description="Disordered" evidence="1">
    <location>
        <begin position="382"/>
        <end position="406"/>
    </location>
</feature>
<evidence type="ECO:0000313" key="3">
    <source>
        <dbReference type="EnsemblMetazoa" id="AATE006470-PA.1"/>
    </source>
</evidence>
<feature type="transmembrane region" description="Helical" evidence="2">
    <location>
        <begin position="21"/>
        <end position="40"/>
    </location>
</feature>
<organism evidence="3">
    <name type="scientific">Anopheles atroparvus</name>
    <name type="common">European mosquito</name>
    <dbReference type="NCBI Taxonomy" id="41427"/>
    <lineage>
        <taxon>Eukaryota</taxon>
        <taxon>Metazoa</taxon>
        <taxon>Ecdysozoa</taxon>
        <taxon>Arthropoda</taxon>
        <taxon>Hexapoda</taxon>
        <taxon>Insecta</taxon>
        <taxon>Pterygota</taxon>
        <taxon>Neoptera</taxon>
        <taxon>Endopterygota</taxon>
        <taxon>Diptera</taxon>
        <taxon>Nematocera</taxon>
        <taxon>Culicoidea</taxon>
        <taxon>Culicidae</taxon>
        <taxon>Anophelinae</taxon>
        <taxon>Anopheles</taxon>
    </lineage>
</organism>
<proteinExistence type="predicted"/>
<evidence type="ECO:0000256" key="2">
    <source>
        <dbReference type="SAM" id="Phobius"/>
    </source>
</evidence>
<dbReference type="VEuPathDB" id="VectorBase:AATE006470"/>
<accession>A0A182IVU8</accession>
<keyword evidence="2" id="KW-0472">Membrane</keyword>
<keyword evidence="2" id="KW-0812">Transmembrane</keyword>
<reference evidence="3" key="1">
    <citation type="submission" date="2022-08" db="UniProtKB">
        <authorList>
            <consortium name="EnsemblMetazoa"/>
        </authorList>
    </citation>
    <scope>IDENTIFICATION</scope>
    <source>
        <strain evidence="3">EBRO</strain>
    </source>
</reference>